<dbReference type="GO" id="GO:0046872">
    <property type="term" value="F:metal ion binding"/>
    <property type="evidence" value="ECO:0007669"/>
    <property type="project" value="UniProtKB-KW"/>
</dbReference>
<dbReference type="GO" id="GO:0005634">
    <property type="term" value="C:nucleus"/>
    <property type="evidence" value="ECO:0007669"/>
    <property type="project" value="UniProtKB-SubCell"/>
</dbReference>
<evidence type="ECO:0008006" key="13">
    <source>
        <dbReference type="Google" id="ProtNLM"/>
    </source>
</evidence>
<evidence type="ECO:0000256" key="3">
    <source>
        <dbReference type="ARBA" id="ARBA00006958"/>
    </source>
</evidence>
<feature type="region of interest" description="Disordered" evidence="8">
    <location>
        <begin position="380"/>
        <end position="408"/>
    </location>
</feature>
<comment type="similarity">
    <text evidence="3">Belongs to the HARBI1 family.</text>
</comment>
<evidence type="ECO:0000259" key="9">
    <source>
        <dbReference type="Pfam" id="PF13359"/>
    </source>
</evidence>
<feature type="region of interest" description="Disordered" evidence="8">
    <location>
        <begin position="1"/>
        <end position="36"/>
    </location>
</feature>
<dbReference type="EMBL" id="CAMAPF010001121">
    <property type="protein sequence ID" value="CAH9147048.1"/>
    <property type="molecule type" value="Genomic_DNA"/>
</dbReference>
<comment type="caution">
    <text evidence="11">The sequence shown here is derived from an EMBL/GenBank/DDBJ whole genome shotgun (WGS) entry which is preliminary data.</text>
</comment>
<keyword evidence="6" id="KW-0378">Hydrolase</keyword>
<sequence>MSEKSSSINLDSVSKSSSEEDIDYAIDGSESENEGNSSISISVRKKKYVGAIAIGAAVYYNTYLQKKPCYDRDYSGWAALMSILNGHEKRCHNHFRMHKEVFFELCALLVNNYGLKATQGVNVEEQLATFMMVVGVCHGNRQLQEQFQRSGFTISRSFHSVLKACTKMSIDWVRPFSDNTSTPPYIQGHPKYWPHFKDCIGAIDGTHVEAKIAADKQIPFIGRQGFTTQNVMVACDFDMCFTFVLPGWEGSAHDTRIFYSALRDPLKNFPHPSRGKYYLVDAGYPNIKGFLSPYKRQKYHIPDFKRASSYNNHYELFNHVHSSLRGVIERSFGVWKKKFTIMDKMPVNISWNDQISLVPATMAIHNFIRKSDRMDDDFLEAESNESEATNDAGGEDTEEVQSHQGDDAMNKLRDDICASITFGRIGVPMY</sequence>
<evidence type="ECO:0000313" key="11">
    <source>
        <dbReference type="EMBL" id="CAH9147048.1"/>
    </source>
</evidence>
<dbReference type="InterPro" id="IPR045249">
    <property type="entry name" value="HARBI1-like"/>
</dbReference>
<evidence type="ECO:0000256" key="6">
    <source>
        <dbReference type="ARBA" id="ARBA00022801"/>
    </source>
</evidence>
<comment type="subcellular location">
    <subcellularLocation>
        <location evidence="2">Nucleus</location>
    </subcellularLocation>
</comment>
<evidence type="ECO:0000259" key="10">
    <source>
        <dbReference type="Pfam" id="PF26138"/>
    </source>
</evidence>
<dbReference type="Pfam" id="PF26138">
    <property type="entry name" value="DUF8040"/>
    <property type="match status" value="1"/>
</dbReference>
<reference evidence="11" key="1">
    <citation type="submission" date="2022-07" db="EMBL/GenBank/DDBJ databases">
        <authorList>
            <person name="Macas J."/>
            <person name="Novak P."/>
            <person name="Neumann P."/>
        </authorList>
    </citation>
    <scope>NUCLEOTIDE SEQUENCE</scope>
</reference>
<evidence type="ECO:0000313" key="12">
    <source>
        <dbReference type="Proteomes" id="UP001152523"/>
    </source>
</evidence>
<dbReference type="InterPro" id="IPR027806">
    <property type="entry name" value="HARBI1_dom"/>
</dbReference>
<feature type="compositionally biased region" description="Polar residues" evidence="8">
    <location>
        <begin position="1"/>
        <end position="16"/>
    </location>
</feature>
<comment type="cofactor">
    <cofactor evidence="1">
        <name>a divalent metal cation</name>
        <dbReference type="ChEBI" id="CHEBI:60240"/>
    </cofactor>
</comment>
<feature type="domain" description="DUF8040" evidence="10">
    <location>
        <begin position="74"/>
        <end position="166"/>
    </location>
</feature>
<evidence type="ECO:0000256" key="2">
    <source>
        <dbReference type="ARBA" id="ARBA00004123"/>
    </source>
</evidence>
<dbReference type="PANTHER" id="PTHR22930:SF221">
    <property type="entry name" value="NUCLEASE HARBI1"/>
    <property type="match status" value="1"/>
</dbReference>
<dbReference type="AlphaFoldDB" id="A0AAV0GH99"/>
<evidence type="ECO:0000256" key="1">
    <source>
        <dbReference type="ARBA" id="ARBA00001968"/>
    </source>
</evidence>
<dbReference type="GO" id="GO:0016787">
    <property type="term" value="F:hydrolase activity"/>
    <property type="evidence" value="ECO:0007669"/>
    <property type="project" value="UniProtKB-KW"/>
</dbReference>
<evidence type="ECO:0000256" key="8">
    <source>
        <dbReference type="SAM" id="MobiDB-lite"/>
    </source>
</evidence>
<organism evidence="11 12">
    <name type="scientific">Cuscuta epithymum</name>
    <dbReference type="NCBI Taxonomy" id="186058"/>
    <lineage>
        <taxon>Eukaryota</taxon>
        <taxon>Viridiplantae</taxon>
        <taxon>Streptophyta</taxon>
        <taxon>Embryophyta</taxon>
        <taxon>Tracheophyta</taxon>
        <taxon>Spermatophyta</taxon>
        <taxon>Magnoliopsida</taxon>
        <taxon>eudicotyledons</taxon>
        <taxon>Gunneridae</taxon>
        <taxon>Pentapetalae</taxon>
        <taxon>asterids</taxon>
        <taxon>lamiids</taxon>
        <taxon>Solanales</taxon>
        <taxon>Convolvulaceae</taxon>
        <taxon>Cuscuteae</taxon>
        <taxon>Cuscuta</taxon>
        <taxon>Cuscuta subgen. Cuscuta</taxon>
    </lineage>
</organism>
<proteinExistence type="inferred from homology"/>
<name>A0AAV0GH99_9ASTE</name>
<evidence type="ECO:0000256" key="4">
    <source>
        <dbReference type="ARBA" id="ARBA00022722"/>
    </source>
</evidence>
<keyword evidence="4" id="KW-0540">Nuclease</keyword>
<keyword evidence="7" id="KW-0539">Nucleus</keyword>
<gene>
    <name evidence="11" type="ORF">CEPIT_LOCUS43441</name>
</gene>
<dbReference type="InterPro" id="IPR058353">
    <property type="entry name" value="DUF8040"/>
</dbReference>
<feature type="compositionally biased region" description="Acidic residues" evidence="8">
    <location>
        <begin position="19"/>
        <end position="33"/>
    </location>
</feature>
<keyword evidence="12" id="KW-1185">Reference proteome</keyword>
<feature type="domain" description="DDE Tnp4" evidence="9">
    <location>
        <begin position="203"/>
        <end position="366"/>
    </location>
</feature>
<keyword evidence="5" id="KW-0479">Metal-binding</keyword>
<dbReference type="Pfam" id="PF13359">
    <property type="entry name" value="DDE_Tnp_4"/>
    <property type="match status" value="1"/>
</dbReference>
<evidence type="ECO:0000256" key="7">
    <source>
        <dbReference type="ARBA" id="ARBA00023242"/>
    </source>
</evidence>
<evidence type="ECO:0000256" key="5">
    <source>
        <dbReference type="ARBA" id="ARBA00022723"/>
    </source>
</evidence>
<protein>
    <recommendedName>
        <fullName evidence="13">DDE Tnp4 domain-containing protein</fullName>
    </recommendedName>
</protein>
<dbReference type="PANTHER" id="PTHR22930">
    <property type="match status" value="1"/>
</dbReference>
<accession>A0AAV0GH99</accession>
<dbReference type="Proteomes" id="UP001152523">
    <property type="component" value="Unassembled WGS sequence"/>
</dbReference>
<dbReference type="GO" id="GO:0004518">
    <property type="term" value="F:nuclease activity"/>
    <property type="evidence" value="ECO:0007669"/>
    <property type="project" value="UniProtKB-KW"/>
</dbReference>